<organism evidence="5 6">
    <name type="scientific">Olpidium bornovanus</name>
    <dbReference type="NCBI Taxonomy" id="278681"/>
    <lineage>
        <taxon>Eukaryota</taxon>
        <taxon>Fungi</taxon>
        <taxon>Fungi incertae sedis</taxon>
        <taxon>Olpidiomycota</taxon>
        <taxon>Olpidiomycotina</taxon>
        <taxon>Olpidiomycetes</taxon>
        <taxon>Olpidiales</taxon>
        <taxon>Olpidiaceae</taxon>
        <taxon>Olpidium</taxon>
    </lineage>
</organism>
<proteinExistence type="inferred from homology"/>
<dbReference type="PANTHER" id="PTHR45832">
    <property type="entry name" value="SERINE/THREONINE-PROTEIN KINASE SAMKA-RELATED-RELATED"/>
    <property type="match status" value="1"/>
</dbReference>
<evidence type="ECO:0000313" key="6">
    <source>
        <dbReference type="Proteomes" id="UP000673691"/>
    </source>
</evidence>
<keyword evidence="6" id="KW-1185">Reference proteome</keyword>
<dbReference type="PIRSF" id="PIRSF000654">
    <property type="entry name" value="Integrin-linked_kinase"/>
    <property type="match status" value="1"/>
</dbReference>
<keyword evidence="3" id="KW-0067">ATP-binding</keyword>
<dbReference type="EMBL" id="JAEFCI010006239">
    <property type="protein sequence ID" value="KAG5459825.1"/>
    <property type="molecule type" value="Genomic_DNA"/>
</dbReference>
<dbReference type="InterPro" id="IPR000719">
    <property type="entry name" value="Prot_kinase_dom"/>
</dbReference>
<keyword evidence="2" id="KW-0547">Nucleotide-binding</keyword>
<dbReference type="AlphaFoldDB" id="A0A8H7ZUY0"/>
<dbReference type="SUPFAM" id="SSF56112">
    <property type="entry name" value="Protein kinase-like (PK-like)"/>
    <property type="match status" value="1"/>
</dbReference>
<dbReference type="SMART" id="SM00220">
    <property type="entry name" value="S_TKc"/>
    <property type="match status" value="1"/>
</dbReference>
<sequence>MKESGHPNIVNYLDSYLLRSSELWVVMEYMEGGALTDVIDNNTLSEEQISAITLEVRRTGEDGSNERAKCRNGFGARLFATAEFSHAPCGIQACRGLAHLHSQNIIHRDIKSDNVLLDTSGRVKLTDFGFCAKLTDRNNKRATMVGTPYWMAPEVVKQKEYGAKVDVWSLGIMAIEMVENEPPYLDEEPLKALFLIATNGTPTLKRPETLSRDLKSFLAVCLCVDVRSRASAAELLDVGSLGEKLRPRGSDVPAVLYSGSCDRF</sequence>
<name>A0A8H7ZUY0_9FUNG</name>
<comment type="similarity">
    <text evidence="1">Belongs to the protein kinase superfamily. STE Ser/Thr protein kinase family. STE20 subfamily.</text>
</comment>
<dbReference type="OrthoDB" id="248923at2759"/>
<gene>
    <name evidence="5" type="ORF">BJ554DRAFT_8211</name>
</gene>
<dbReference type="InterPro" id="IPR011009">
    <property type="entry name" value="Kinase-like_dom_sf"/>
</dbReference>
<comment type="caution">
    <text evidence="5">The sequence shown here is derived from an EMBL/GenBank/DDBJ whole genome shotgun (WGS) entry which is preliminary data.</text>
</comment>
<dbReference type="GO" id="GO:0004672">
    <property type="term" value="F:protein kinase activity"/>
    <property type="evidence" value="ECO:0007669"/>
    <property type="project" value="InterPro"/>
</dbReference>
<protein>
    <submittedName>
        <fullName evidence="5">Pkinase-domain-containing protein</fullName>
    </submittedName>
</protein>
<dbReference type="InterPro" id="IPR051931">
    <property type="entry name" value="PAK3-like"/>
</dbReference>
<dbReference type="Proteomes" id="UP000673691">
    <property type="component" value="Unassembled WGS sequence"/>
</dbReference>
<dbReference type="PROSITE" id="PS50011">
    <property type="entry name" value="PROTEIN_KINASE_DOM"/>
    <property type="match status" value="1"/>
</dbReference>
<evidence type="ECO:0000259" key="4">
    <source>
        <dbReference type="PROSITE" id="PS50011"/>
    </source>
</evidence>
<evidence type="ECO:0000313" key="5">
    <source>
        <dbReference type="EMBL" id="KAG5459825.1"/>
    </source>
</evidence>
<evidence type="ECO:0000256" key="1">
    <source>
        <dbReference type="ARBA" id="ARBA00008874"/>
    </source>
</evidence>
<dbReference type="PANTHER" id="PTHR45832:SF22">
    <property type="entry name" value="SERINE_THREONINE-PROTEIN KINASE SAMKA-RELATED"/>
    <property type="match status" value="1"/>
</dbReference>
<evidence type="ECO:0000256" key="2">
    <source>
        <dbReference type="ARBA" id="ARBA00022741"/>
    </source>
</evidence>
<dbReference type="Gene3D" id="1.10.510.10">
    <property type="entry name" value="Transferase(Phosphotransferase) domain 1"/>
    <property type="match status" value="2"/>
</dbReference>
<evidence type="ECO:0000256" key="3">
    <source>
        <dbReference type="ARBA" id="ARBA00022840"/>
    </source>
</evidence>
<dbReference type="Pfam" id="PF00069">
    <property type="entry name" value="Pkinase"/>
    <property type="match status" value="1"/>
</dbReference>
<feature type="domain" description="Protein kinase" evidence="4">
    <location>
        <begin position="1"/>
        <end position="241"/>
    </location>
</feature>
<dbReference type="PROSITE" id="PS00108">
    <property type="entry name" value="PROTEIN_KINASE_ST"/>
    <property type="match status" value="1"/>
</dbReference>
<dbReference type="GO" id="GO:0005524">
    <property type="term" value="F:ATP binding"/>
    <property type="evidence" value="ECO:0007669"/>
    <property type="project" value="UniProtKB-KW"/>
</dbReference>
<accession>A0A8H7ZUY0</accession>
<dbReference type="InterPro" id="IPR008271">
    <property type="entry name" value="Ser/Thr_kinase_AS"/>
</dbReference>
<reference evidence="5 6" key="1">
    <citation type="journal article" name="Sci. Rep.">
        <title>Genome-scale phylogenetic analyses confirm Olpidium as the closest living zoosporic fungus to the non-flagellated, terrestrial fungi.</title>
        <authorList>
            <person name="Chang Y."/>
            <person name="Rochon D."/>
            <person name="Sekimoto S."/>
            <person name="Wang Y."/>
            <person name="Chovatia M."/>
            <person name="Sandor L."/>
            <person name="Salamov A."/>
            <person name="Grigoriev I.V."/>
            <person name="Stajich J.E."/>
            <person name="Spatafora J.W."/>
        </authorList>
    </citation>
    <scope>NUCLEOTIDE SEQUENCE [LARGE SCALE GENOMIC DNA]</scope>
    <source>
        <strain evidence="5">S191</strain>
    </source>
</reference>